<keyword evidence="8" id="KW-1185">Reference proteome</keyword>
<dbReference type="SUPFAM" id="SSF53474">
    <property type="entry name" value="alpha/beta-Hydrolases"/>
    <property type="match status" value="1"/>
</dbReference>
<proteinExistence type="inferred from homology"/>
<keyword evidence="3 7" id="KW-0378">Hydrolase</keyword>
<evidence type="ECO:0000256" key="2">
    <source>
        <dbReference type="ARBA" id="ARBA00022729"/>
    </source>
</evidence>
<evidence type="ECO:0000259" key="5">
    <source>
        <dbReference type="Pfam" id="PF00561"/>
    </source>
</evidence>
<comment type="caution">
    <text evidence="7">The sequence shown here is derived from an EMBL/GenBank/DDBJ whole genome shotgun (WGS) entry which is preliminary data.</text>
</comment>
<accession>A0A919AR86</accession>
<dbReference type="RefSeq" id="WP_190206726.1">
    <property type="nucleotide sequence ID" value="NZ_BNBI01000011.1"/>
</dbReference>
<dbReference type="InterPro" id="IPR013595">
    <property type="entry name" value="Pept_S33_TAP-like_C"/>
</dbReference>
<dbReference type="PANTHER" id="PTHR43248">
    <property type="entry name" value="2-SUCCINYL-6-HYDROXY-2,4-CYCLOHEXADIENE-1-CARBOXYLATE SYNTHASE"/>
    <property type="match status" value="1"/>
</dbReference>
<dbReference type="EMBL" id="BNBI01000011">
    <property type="protein sequence ID" value="GHF19531.1"/>
    <property type="molecule type" value="Genomic_DNA"/>
</dbReference>
<feature type="domain" description="AB hydrolase-1" evidence="5">
    <location>
        <begin position="109"/>
        <end position="303"/>
    </location>
</feature>
<protein>
    <submittedName>
        <fullName evidence="7">Alpha/beta hydrolase</fullName>
    </submittedName>
</protein>
<gene>
    <name evidence="7" type="ORF">GCM10018772_51050</name>
</gene>
<dbReference type="PANTHER" id="PTHR43248:SF29">
    <property type="entry name" value="TRIPEPTIDYL AMINOPEPTIDASE"/>
    <property type="match status" value="1"/>
</dbReference>
<reference evidence="7" key="2">
    <citation type="submission" date="2020-09" db="EMBL/GenBank/DDBJ databases">
        <authorList>
            <person name="Sun Q."/>
            <person name="Ohkuma M."/>
        </authorList>
    </citation>
    <scope>NUCLEOTIDE SEQUENCE</scope>
    <source>
        <strain evidence="7">JCM 4477</strain>
    </source>
</reference>
<dbReference type="Pfam" id="PF00561">
    <property type="entry name" value="Abhydrolase_1"/>
    <property type="match status" value="1"/>
</dbReference>
<keyword evidence="2 4" id="KW-0732">Signal</keyword>
<feature type="signal peptide" evidence="4">
    <location>
        <begin position="1"/>
        <end position="26"/>
    </location>
</feature>
<dbReference type="InterPro" id="IPR051601">
    <property type="entry name" value="Serine_prot/Carboxylest_S33"/>
</dbReference>
<dbReference type="GO" id="GO:0016787">
    <property type="term" value="F:hydrolase activity"/>
    <property type="evidence" value="ECO:0007669"/>
    <property type="project" value="UniProtKB-KW"/>
</dbReference>
<dbReference type="AlphaFoldDB" id="A0A919AR86"/>
<dbReference type="Gene3D" id="3.40.50.1820">
    <property type="entry name" value="alpha/beta hydrolase"/>
    <property type="match status" value="1"/>
</dbReference>
<evidence type="ECO:0000256" key="4">
    <source>
        <dbReference type="SAM" id="SignalP"/>
    </source>
</evidence>
<feature type="chain" id="PRO_5039543377" evidence="4">
    <location>
        <begin position="27"/>
        <end position="546"/>
    </location>
</feature>
<dbReference type="Pfam" id="PF08386">
    <property type="entry name" value="Abhydrolase_4"/>
    <property type="match status" value="1"/>
</dbReference>
<name>A0A919AR86_9ACTN</name>
<dbReference type="InterPro" id="IPR029058">
    <property type="entry name" value="AB_hydrolase_fold"/>
</dbReference>
<evidence type="ECO:0000256" key="1">
    <source>
        <dbReference type="ARBA" id="ARBA00010088"/>
    </source>
</evidence>
<dbReference type="Proteomes" id="UP000630718">
    <property type="component" value="Unassembled WGS sequence"/>
</dbReference>
<evidence type="ECO:0000259" key="6">
    <source>
        <dbReference type="Pfam" id="PF08386"/>
    </source>
</evidence>
<feature type="domain" description="Peptidase S33 tripeptidyl aminopeptidase-like C-terminal" evidence="6">
    <location>
        <begin position="432"/>
        <end position="522"/>
    </location>
</feature>
<reference evidence="7" key="1">
    <citation type="journal article" date="2014" name="Int. J. Syst. Evol. Microbiol.">
        <title>Complete genome sequence of Corynebacterium casei LMG S-19264T (=DSM 44701T), isolated from a smear-ripened cheese.</title>
        <authorList>
            <consortium name="US DOE Joint Genome Institute (JGI-PGF)"/>
            <person name="Walter F."/>
            <person name="Albersmeier A."/>
            <person name="Kalinowski J."/>
            <person name="Ruckert C."/>
        </authorList>
    </citation>
    <scope>NUCLEOTIDE SEQUENCE</scope>
    <source>
        <strain evidence="7">JCM 4477</strain>
    </source>
</reference>
<dbReference type="InterPro" id="IPR000073">
    <property type="entry name" value="AB_hydrolase_1"/>
</dbReference>
<evidence type="ECO:0000313" key="8">
    <source>
        <dbReference type="Proteomes" id="UP000630718"/>
    </source>
</evidence>
<sequence>MPTTGSPTHRIAAALLVSTLAGTALVACGAEAEGSPSATVSDKRVGATAGDARITWGECPPPAGGRTRTPRLDCGTLKVPLDYRKPGGTKIDVAVSRLSTAQPGKRHGVLLLNPGGPAVGGLDMPETMASTLPKSVLDRYDLIGFDPRGVEHSTPQSCGLRDPSVPGLFPYPAADGSITKNVAHARAAAQQCADTVGKTLRHYNTANTARDMDRIRQALGERKISYWGQSYGTYLGTVYRSLFQNRTDRVILEGNVDPTKVWAHQVADTWGKGMADRFPDAARVAAARSDTLELGTTAAQVTRTYLALADRLDRTPAPIPGTPISLDGALLRNMTYALLLHNTTLPKLTEFWKAAEDLSHGSLTPADTAVLNELLADTPPTPGVPADNQATMFMALTCGDAEWPHDIDGYAARTAADRQKWPLTAGMPANIWPCAYWAKPTEPPVKVLKGGPRNTLILQNRRDHATPWEAGLGLHKSLGSASAFIGVDNGGHSVYAQGSTCADKTTVTFLTTGRMPSRDVYCTDVPQKWPAELLPTVTPTSAEQRR</sequence>
<evidence type="ECO:0000256" key="3">
    <source>
        <dbReference type="ARBA" id="ARBA00022801"/>
    </source>
</evidence>
<evidence type="ECO:0000313" key="7">
    <source>
        <dbReference type="EMBL" id="GHF19531.1"/>
    </source>
</evidence>
<comment type="similarity">
    <text evidence="1">Belongs to the peptidase S33 family.</text>
</comment>
<organism evidence="7 8">
    <name type="scientific">Streptomyces fumanus</name>
    <dbReference type="NCBI Taxonomy" id="67302"/>
    <lineage>
        <taxon>Bacteria</taxon>
        <taxon>Bacillati</taxon>
        <taxon>Actinomycetota</taxon>
        <taxon>Actinomycetes</taxon>
        <taxon>Kitasatosporales</taxon>
        <taxon>Streptomycetaceae</taxon>
        <taxon>Streptomyces</taxon>
    </lineage>
</organism>